<dbReference type="Pfam" id="PF13476">
    <property type="entry name" value="AAA_23"/>
    <property type="match status" value="1"/>
</dbReference>
<dbReference type="InterPro" id="IPR038729">
    <property type="entry name" value="Rad50/SbcC_AAA"/>
</dbReference>
<dbReference type="SUPFAM" id="SSF52540">
    <property type="entry name" value="P-loop containing nucleoside triphosphate hydrolases"/>
    <property type="match status" value="1"/>
</dbReference>
<dbReference type="RefSeq" id="WP_112333432.1">
    <property type="nucleotide sequence ID" value="NZ_QLYR01000010.1"/>
</dbReference>
<dbReference type="GO" id="GO:0006302">
    <property type="term" value="P:double-strand break repair"/>
    <property type="evidence" value="ECO:0007669"/>
    <property type="project" value="InterPro"/>
</dbReference>
<dbReference type="AlphaFoldDB" id="A0A328UBS1"/>
<evidence type="ECO:0000313" key="6">
    <source>
        <dbReference type="EMBL" id="RAQ22691.1"/>
    </source>
</evidence>
<keyword evidence="4" id="KW-0175">Coiled coil</keyword>
<dbReference type="EMBL" id="QLYR01000010">
    <property type="protein sequence ID" value="RAQ22691.1"/>
    <property type="molecule type" value="Genomic_DNA"/>
</dbReference>
<comment type="caution">
    <text evidence="6">The sequence shown here is derived from an EMBL/GenBank/DDBJ whole genome shotgun (WGS) entry which is preliminary data.</text>
</comment>
<name>A0A328UBS1_9FIRM</name>
<dbReference type="PANTHER" id="PTHR32114:SF2">
    <property type="entry name" value="ABC TRANSPORTER ABCH.3"/>
    <property type="match status" value="1"/>
</dbReference>
<evidence type="ECO:0000259" key="5">
    <source>
        <dbReference type="Pfam" id="PF13476"/>
    </source>
</evidence>
<feature type="coiled-coil region" evidence="4">
    <location>
        <begin position="522"/>
        <end position="549"/>
    </location>
</feature>
<dbReference type="Gene3D" id="3.40.50.300">
    <property type="entry name" value="P-loop containing nucleotide triphosphate hydrolases"/>
    <property type="match status" value="2"/>
</dbReference>
<keyword evidence="7" id="KW-1185">Reference proteome</keyword>
<organism evidence="6 7">
    <name type="scientific">Hydrogeniiclostridium mannosilyticum</name>
    <dbReference type="NCBI Taxonomy" id="2764322"/>
    <lineage>
        <taxon>Bacteria</taxon>
        <taxon>Bacillati</taxon>
        <taxon>Bacillota</taxon>
        <taxon>Clostridia</taxon>
        <taxon>Eubacteriales</taxon>
        <taxon>Acutalibacteraceae</taxon>
        <taxon>Hydrogeniiclostridium</taxon>
    </lineage>
</organism>
<evidence type="ECO:0000256" key="3">
    <source>
        <dbReference type="ARBA" id="ARBA00013368"/>
    </source>
</evidence>
<sequence length="789" mass="87723">MKPLKLTLQAFGSYIDRTEIDFERLGENRIFLISGPTGGGKTTLLDAMCFALYCRATGGRRSWAGMRAAGAPPEQETLVEFEFTLGRERYRFCRSRSFYKGRGTEELKSREEHACYQWREEAWTLLVSGAESRVREAAQRLLGLTCEQFSQVIVLPQGEFLRLLLSSSREKAEIFQTLFSTARWEEVTRRFVAESRELTNQLSRVEDLKNTILRQNGVENPEQLEEHIAGYRGQLEEQTRKLAVLEKSLQAAAQKYTAAQALAQKFTERQQLEKRLTRLRKDGPEMDRLERTVRLAEQAQSVFPHYTALKKSLQEKRREYESCKKAQETQTRERQRWMGQAAAAKTALQEAEKRCVLGEAYVEQCRTESGRVAALNGELQKRLEQDAAASLASLLADGEPCPVCGAVHHPRPAAVSPDLEEIRLRLGEAQKAAEQLPKAQALLRQRHAEQQQARQALEEAQGHTAAVEKSLADTTAKMLAAQQAGRESQQALQEIEAQLSGAAESLGLKADLEKIMVEAAVLEQWRGRLEAYKSDLSGSQQRLLELAEELAGREAPELGPLKESFEQIQRENTSYAQKTGALRQKLENGISSLEEWRQQAEAGAALEQRQRRTSRLAQLLSGKNARKIPLQLFVLGVMLDDVLTCANSFFATLSGGRYSLTRRRDAIGGNALSGLDIEVLDAQVGGVRAVETLSGGELFLASLSLAFGLSGVVQNYSGGVRLDSIFIDEGFGSLDQETLDTAMKALTQLQSTGRMVGIISHVSELKSRIAAQIMVRKTANGGSTAEVWT</sequence>
<accession>A0A328UBS1</accession>
<feature type="domain" description="Rad50/SbcC-type AAA" evidence="5">
    <location>
        <begin position="5"/>
        <end position="248"/>
    </location>
</feature>
<feature type="coiled-coil region" evidence="4">
    <location>
        <begin position="228"/>
        <end position="282"/>
    </location>
</feature>
<reference evidence="6 7" key="1">
    <citation type="submission" date="2018-06" db="EMBL/GenBank/DDBJ databases">
        <title>Noncontiguous genome sequence of Ruminococcaceae bacterium ASD2818.</title>
        <authorList>
            <person name="Chaplin A.V."/>
            <person name="Sokolova S.R."/>
            <person name="Kochetkova T.O."/>
            <person name="Goltsov A.Y."/>
            <person name="Trofimov D.Y."/>
            <person name="Efimov B.A."/>
        </authorList>
    </citation>
    <scope>NUCLEOTIDE SEQUENCE [LARGE SCALE GENOMIC DNA]</scope>
    <source>
        <strain evidence="6 7">ASD2818</strain>
    </source>
</reference>
<comment type="similarity">
    <text evidence="1">Belongs to the SMC family. SbcC subfamily.</text>
</comment>
<dbReference type="Proteomes" id="UP000249377">
    <property type="component" value="Unassembled WGS sequence"/>
</dbReference>
<evidence type="ECO:0000256" key="4">
    <source>
        <dbReference type="SAM" id="Coils"/>
    </source>
</evidence>
<comment type="subunit">
    <text evidence="2">Heterodimer of SbcC and SbcD.</text>
</comment>
<evidence type="ECO:0000313" key="7">
    <source>
        <dbReference type="Proteomes" id="UP000249377"/>
    </source>
</evidence>
<dbReference type="InterPro" id="IPR027417">
    <property type="entry name" value="P-loop_NTPase"/>
</dbReference>
<evidence type="ECO:0000256" key="2">
    <source>
        <dbReference type="ARBA" id="ARBA00011322"/>
    </source>
</evidence>
<gene>
    <name evidence="6" type="ORF">DPQ25_12075</name>
</gene>
<dbReference type="PANTHER" id="PTHR32114">
    <property type="entry name" value="ABC TRANSPORTER ABCH.3"/>
    <property type="match status" value="1"/>
</dbReference>
<protein>
    <recommendedName>
        <fullName evidence="3">Nuclease SbcCD subunit C</fullName>
    </recommendedName>
</protein>
<feature type="coiled-coil region" evidence="4">
    <location>
        <begin position="306"/>
        <end position="354"/>
    </location>
</feature>
<proteinExistence type="inferred from homology"/>
<evidence type="ECO:0000256" key="1">
    <source>
        <dbReference type="ARBA" id="ARBA00006930"/>
    </source>
</evidence>
<dbReference type="GO" id="GO:0016887">
    <property type="term" value="F:ATP hydrolysis activity"/>
    <property type="evidence" value="ECO:0007669"/>
    <property type="project" value="InterPro"/>
</dbReference>
<dbReference type="Pfam" id="PF13558">
    <property type="entry name" value="SbcC_Walker_B"/>
    <property type="match status" value="1"/>
</dbReference>